<reference evidence="6 7" key="1">
    <citation type="submission" date="2016-10" db="EMBL/GenBank/DDBJ databases">
        <authorList>
            <person name="de Groot N.N."/>
        </authorList>
    </citation>
    <scope>NUCLEOTIDE SEQUENCE [LARGE SCALE GENOMIC DNA]</scope>
    <source>
        <strain evidence="6 7">DSM 29316</strain>
    </source>
</reference>
<dbReference type="AlphaFoldDB" id="A0A1I0V282"/>
<keyword evidence="3" id="KW-0804">Transcription</keyword>
<accession>A0A1I0V282</accession>
<evidence type="ECO:0000256" key="4">
    <source>
        <dbReference type="PROSITE-ProRule" id="PRU00335"/>
    </source>
</evidence>
<sequence length="198" mass="21951">MARAAPYDRAKTLDSAMSLFWCKGYHATSIKDLEGTLAMKPGSIYAAFQSKEAFYLLALERYFETFREQFRAQISEASSPLQGLADHLRAYALLSPEDGTRQACMIVKSFVETRNTEPAIAEQSKAYFSAMRSEISAAFDAAQEQGEIATDVDTSRLAHLFQAYVSALRFELHLGSPQDEIEALAEDMAGAIEALRVK</sequence>
<dbReference type="Proteomes" id="UP000198796">
    <property type="component" value="Unassembled WGS sequence"/>
</dbReference>
<feature type="domain" description="HTH tetR-type" evidence="5">
    <location>
        <begin position="6"/>
        <end position="66"/>
    </location>
</feature>
<dbReference type="EMBL" id="FOJU01000001">
    <property type="protein sequence ID" value="SFA70352.1"/>
    <property type="molecule type" value="Genomic_DNA"/>
</dbReference>
<dbReference type="Gene3D" id="1.10.10.60">
    <property type="entry name" value="Homeodomain-like"/>
    <property type="match status" value="1"/>
</dbReference>
<dbReference type="InterPro" id="IPR001647">
    <property type="entry name" value="HTH_TetR"/>
</dbReference>
<evidence type="ECO:0000259" key="5">
    <source>
        <dbReference type="PROSITE" id="PS50977"/>
    </source>
</evidence>
<keyword evidence="7" id="KW-1185">Reference proteome</keyword>
<keyword evidence="2 4" id="KW-0238">DNA-binding</keyword>
<keyword evidence="1" id="KW-0805">Transcription regulation</keyword>
<dbReference type="GO" id="GO:0003677">
    <property type="term" value="F:DNA binding"/>
    <property type="evidence" value="ECO:0007669"/>
    <property type="project" value="UniProtKB-UniRule"/>
</dbReference>
<dbReference type="InterPro" id="IPR009057">
    <property type="entry name" value="Homeodomain-like_sf"/>
</dbReference>
<dbReference type="SUPFAM" id="SSF48498">
    <property type="entry name" value="Tetracyclin repressor-like, C-terminal domain"/>
    <property type="match status" value="1"/>
</dbReference>
<evidence type="ECO:0000256" key="1">
    <source>
        <dbReference type="ARBA" id="ARBA00023015"/>
    </source>
</evidence>
<dbReference type="PROSITE" id="PS50977">
    <property type="entry name" value="HTH_TETR_2"/>
    <property type="match status" value="1"/>
</dbReference>
<dbReference type="SUPFAM" id="SSF46689">
    <property type="entry name" value="Homeodomain-like"/>
    <property type="match status" value="1"/>
</dbReference>
<feature type="DNA-binding region" description="H-T-H motif" evidence="4">
    <location>
        <begin position="29"/>
        <end position="48"/>
    </location>
</feature>
<dbReference type="STRING" id="871651.SAMN05421688_0212"/>
<evidence type="ECO:0000313" key="7">
    <source>
        <dbReference type="Proteomes" id="UP000198796"/>
    </source>
</evidence>
<organism evidence="6 7">
    <name type="scientific">Poseidonocella pacifica</name>
    <dbReference type="NCBI Taxonomy" id="871651"/>
    <lineage>
        <taxon>Bacteria</taxon>
        <taxon>Pseudomonadati</taxon>
        <taxon>Pseudomonadota</taxon>
        <taxon>Alphaproteobacteria</taxon>
        <taxon>Rhodobacterales</taxon>
        <taxon>Roseobacteraceae</taxon>
        <taxon>Poseidonocella</taxon>
    </lineage>
</organism>
<dbReference type="PANTHER" id="PTHR47506">
    <property type="entry name" value="TRANSCRIPTIONAL REGULATORY PROTEIN"/>
    <property type="match status" value="1"/>
</dbReference>
<name>A0A1I0V282_9RHOB</name>
<dbReference type="Gene3D" id="1.10.357.10">
    <property type="entry name" value="Tetracycline Repressor, domain 2"/>
    <property type="match status" value="1"/>
</dbReference>
<evidence type="ECO:0000256" key="3">
    <source>
        <dbReference type="ARBA" id="ARBA00023163"/>
    </source>
</evidence>
<evidence type="ECO:0000313" key="6">
    <source>
        <dbReference type="EMBL" id="SFA70352.1"/>
    </source>
</evidence>
<evidence type="ECO:0000256" key="2">
    <source>
        <dbReference type="ARBA" id="ARBA00023125"/>
    </source>
</evidence>
<dbReference type="InterPro" id="IPR011075">
    <property type="entry name" value="TetR_C"/>
</dbReference>
<dbReference type="Pfam" id="PF16925">
    <property type="entry name" value="TetR_C_13"/>
    <property type="match status" value="1"/>
</dbReference>
<proteinExistence type="predicted"/>
<dbReference type="OrthoDB" id="9779746at2"/>
<dbReference type="InterPro" id="IPR036271">
    <property type="entry name" value="Tet_transcr_reg_TetR-rel_C_sf"/>
</dbReference>
<dbReference type="Pfam" id="PF00440">
    <property type="entry name" value="TetR_N"/>
    <property type="match status" value="1"/>
</dbReference>
<gene>
    <name evidence="6" type="ORF">SAMN05421688_0212</name>
</gene>
<protein>
    <submittedName>
        <fullName evidence="6">Transcriptional regulator, TetR family</fullName>
    </submittedName>
</protein>
<dbReference type="PANTHER" id="PTHR47506:SF10">
    <property type="entry name" value="TRANSCRIPTIONAL REGULATORY PROTEIN"/>
    <property type="match status" value="1"/>
</dbReference>